<keyword evidence="5" id="KW-1185">Reference proteome</keyword>
<dbReference type="PANTHER" id="PTHR33376">
    <property type="match status" value="1"/>
</dbReference>
<feature type="binding site" evidence="3">
    <location>
        <position position="217"/>
    </location>
    <ligand>
        <name>Na(+)</name>
        <dbReference type="ChEBI" id="CHEBI:29101"/>
    </ligand>
</feature>
<dbReference type="AlphaFoldDB" id="A0A2U2AG11"/>
<dbReference type="Proteomes" id="UP000245020">
    <property type="component" value="Unassembled WGS sequence"/>
</dbReference>
<feature type="binding site" evidence="2">
    <location>
        <position position="158"/>
    </location>
    <ligand>
        <name>substrate</name>
    </ligand>
</feature>
<evidence type="ECO:0000313" key="5">
    <source>
        <dbReference type="Proteomes" id="UP000245020"/>
    </source>
</evidence>
<accession>A0A2U2AG11</accession>
<dbReference type="GO" id="GO:0055085">
    <property type="term" value="P:transmembrane transport"/>
    <property type="evidence" value="ECO:0007669"/>
    <property type="project" value="InterPro"/>
</dbReference>
<proteinExistence type="predicted"/>
<dbReference type="OrthoDB" id="9769667at2"/>
<protein>
    <submittedName>
        <fullName evidence="4">ABC transporter substrate-binding protein</fullName>
    </submittedName>
</protein>
<dbReference type="InterPro" id="IPR018389">
    <property type="entry name" value="DctP_fam"/>
</dbReference>
<dbReference type="GO" id="GO:0031317">
    <property type="term" value="C:tripartite ATP-independent periplasmic transporter complex"/>
    <property type="evidence" value="ECO:0007669"/>
    <property type="project" value="InterPro"/>
</dbReference>
<dbReference type="PIRSF" id="PIRSF039026">
    <property type="entry name" value="SiaP"/>
    <property type="match status" value="1"/>
</dbReference>
<dbReference type="PANTHER" id="PTHR33376:SF5">
    <property type="entry name" value="EXTRACYTOPLASMIC SOLUTE RECEPTOR PROTEIN"/>
    <property type="match status" value="1"/>
</dbReference>
<feature type="binding site" evidence="2">
    <location>
        <position position="179"/>
    </location>
    <ligand>
        <name>substrate</name>
    </ligand>
</feature>
<dbReference type="Gene3D" id="3.40.190.10">
    <property type="entry name" value="Periplasmic binding protein-like II"/>
    <property type="match status" value="1"/>
</dbReference>
<name>A0A2U2AG11_9GAMM</name>
<dbReference type="EMBL" id="QEWQ01000002">
    <property type="protein sequence ID" value="PWD81557.1"/>
    <property type="molecule type" value="Genomic_DNA"/>
</dbReference>
<sequence>MKRRSFIKTAGTTAAFSGMIAATSITKAESLPKIRWRLTAGFPKNLDILFAASTMLADKLSRLTNGQFEIQVFAPGELVPANQVFDAVSQGTVELGHTASYYYHGKNSALSIDTVLPFGMSARMQNAWFYAGGGLEILRKVFAQYNIINFPGGNTTAQMGGWFRKEVKTLEDLKGLKFRIPGFGGEILSRLGVIPQSIPASDVYSSLEKGTIDAAEFVGPYDDEKLGLQSVAPYYYTPGFWEGSATTSFYVNQDKWQELPTLYQELFTTVCAEINQWMIAQYDAKNPPALATLTQNGAKLRSFSKEILEASYNVAQKIYEEECNKNPDFKMVYDHWRAFLNQEYQWFRINENIFQSFMATQIRKQNR</sequence>
<organism evidence="4 5">
    <name type="scientific">Ignatzschineria ureiclastica</name>
    <dbReference type="NCBI Taxonomy" id="472582"/>
    <lineage>
        <taxon>Bacteria</taxon>
        <taxon>Pseudomonadati</taxon>
        <taxon>Pseudomonadota</taxon>
        <taxon>Gammaproteobacteria</taxon>
        <taxon>Cardiobacteriales</taxon>
        <taxon>Ignatzschineriaceae</taxon>
        <taxon>Ignatzschineria</taxon>
    </lineage>
</organism>
<feature type="binding site" evidence="3">
    <location>
        <position position="216"/>
    </location>
    <ligand>
        <name>substrate</name>
    </ligand>
</feature>
<comment type="caution">
    <text evidence="4">The sequence shown here is derived from an EMBL/GenBank/DDBJ whole genome shotgun (WGS) entry which is preliminary data.</text>
</comment>
<keyword evidence="1" id="KW-0732">Signal</keyword>
<gene>
    <name evidence="4" type="ORF">DC083_03710</name>
</gene>
<dbReference type="InterPro" id="IPR038404">
    <property type="entry name" value="TRAP_DctP_sf"/>
</dbReference>
<dbReference type="Pfam" id="PF03480">
    <property type="entry name" value="DctP"/>
    <property type="match status" value="1"/>
</dbReference>
<evidence type="ECO:0000313" key="4">
    <source>
        <dbReference type="EMBL" id="PWD81557.1"/>
    </source>
</evidence>
<evidence type="ECO:0000256" key="1">
    <source>
        <dbReference type="ARBA" id="ARBA00022729"/>
    </source>
</evidence>
<evidence type="ECO:0000256" key="3">
    <source>
        <dbReference type="PIRSR" id="PIRSR039026-2"/>
    </source>
</evidence>
<dbReference type="GO" id="GO:0046872">
    <property type="term" value="F:metal ion binding"/>
    <property type="evidence" value="ECO:0007669"/>
    <property type="project" value="UniProtKB-KW"/>
</dbReference>
<keyword evidence="3" id="KW-0479">Metal-binding</keyword>
<dbReference type="RefSeq" id="WP_109188911.1">
    <property type="nucleotide sequence ID" value="NZ_BMYA01000005.1"/>
</dbReference>
<dbReference type="InterPro" id="IPR026289">
    <property type="entry name" value="SBP_TakP-like"/>
</dbReference>
<feature type="binding site" evidence="3">
    <location>
        <position position="242"/>
    </location>
    <ligand>
        <name>substrate</name>
    </ligand>
</feature>
<dbReference type="Gene3D" id="3.40.190.170">
    <property type="entry name" value="Bacterial extracellular solute-binding protein, family 7"/>
    <property type="match status" value="1"/>
</dbReference>
<reference evidence="5" key="1">
    <citation type="submission" date="2018-05" db="EMBL/GenBank/DDBJ databases">
        <title>Ignatzschineria dubaiensis sp. nov., isolated from necrotic foot tissues of dromedaries (Camelus dromedarius) and associated maggots in Dubai, United Arab Emirates.</title>
        <authorList>
            <person name="Tsang C.C."/>
            <person name="Tang J.Y.M."/>
            <person name="Fong J.Y.H."/>
            <person name="Kinne J."/>
            <person name="Lee H.H."/>
            <person name="Joseph M."/>
            <person name="Jose S."/>
            <person name="Schuster R.K."/>
            <person name="Tang Y."/>
            <person name="Sivakumar S."/>
            <person name="Chen J.H.K."/>
            <person name="Teng J.L.L."/>
            <person name="Lau S.K.P."/>
            <person name="Wernery U."/>
            <person name="Woo P.C.Y."/>
        </authorList>
    </citation>
    <scope>NUCLEOTIDE SEQUENCE [LARGE SCALE GENOMIC DNA]</scope>
    <source>
        <strain evidence="5">KCTC 22644</strain>
    </source>
</reference>
<evidence type="ECO:0000256" key="2">
    <source>
        <dbReference type="PIRSR" id="PIRSR039026-1"/>
    </source>
</evidence>